<dbReference type="EMBL" id="WBKG01000013">
    <property type="protein sequence ID" value="KAB1987433.1"/>
    <property type="molecule type" value="Genomic_DNA"/>
</dbReference>
<accession>A0A7J5DEX6</accession>
<dbReference type="RefSeq" id="WP_151470187.1">
    <property type="nucleotide sequence ID" value="NZ_WBKG01000013.1"/>
</dbReference>
<proteinExistence type="predicted"/>
<evidence type="ECO:0000313" key="1">
    <source>
        <dbReference type="EMBL" id="KAB1987433.1"/>
    </source>
</evidence>
<organism evidence="1 2">
    <name type="scientific">Streptomyces triticiradicis</name>
    <dbReference type="NCBI Taxonomy" id="2651189"/>
    <lineage>
        <taxon>Bacteria</taxon>
        <taxon>Bacillati</taxon>
        <taxon>Actinomycetota</taxon>
        <taxon>Actinomycetes</taxon>
        <taxon>Kitasatosporales</taxon>
        <taxon>Streptomycetaceae</taxon>
        <taxon>Streptomyces</taxon>
    </lineage>
</organism>
<protein>
    <submittedName>
        <fullName evidence="1">Uncharacterized protein</fullName>
    </submittedName>
</protein>
<keyword evidence="2" id="KW-1185">Reference proteome</keyword>
<comment type="caution">
    <text evidence="1">The sequence shown here is derived from an EMBL/GenBank/DDBJ whole genome shotgun (WGS) entry which is preliminary data.</text>
</comment>
<name>A0A7J5DEX6_9ACTN</name>
<gene>
    <name evidence="1" type="ORF">F8144_17010</name>
</gene>
<dbReference type="Proteomes" id="UP000442990">
    <property type="component" value="Unassembled WGS sequence"/>
</dbReference>
<reference evidence="1 2" key="1">
    <citation type="submission" date="2019-09" db="EMBL/GenBank/DDBJ databases">
        <title>Isolation and identification of active actinomycetes.</title>
        <authorList>
            <person name="Yu Z."/>
            <person name="Han C."/>
            <person name="Yu B."/>
        </authorList>
    </citation>
    <scope>NUCLEOTIDE SEQUENCE [LARGE SCALE GENOMIC DNA]</scope>
    <source>
        <strain evidence="1 2">NEAU-H2</strain>
    </source>
</reference>
<dbReference type="AlphaFoldDB" id="A0A7J5DEX6"/>
<sequence length="159" mass="17964">MWQTYSPELTRSITADVLRDALIGYHDLVQLNFPRFGAALGLYSIFPVRAEGVVAMPPDESQSEPATVMYALRPDAQSAPQDQPIVDVRLSDEPDYPAGSFWTSLRRDHDRSSAFRLPGIAHQEAPLPYLERQATNLAYRWLSQDLHAVGWLERPVNFP</sequence>
<evidence type="ECO:0000313" key="2">
    <source>
        <dbReference type="Proteomes" id="UP000442990"/>
    </source>
</evidence>